<dbReference type="GO" id="GO:0005615">
    <property type="term" value="C:extracellular space"/>
    <property type="evidence" value="ECO:0007669"/>
    <property type="project" value="TreeGrafter"/>
</dbReference>
<dbReference type="SMART" id="SM00186">
    <property type="entry name" value="FBG"/>
    <property type="match status" value="1"/>
</dbReference>
<gene>
    <name evidence="2" type="ORF">ElyMa_006765100</name>
</gene>
<evidence type="ECO:0000313" key="3">
    <source>
        <dbReference type="Proteomes" id="UP000762676"/>
    </source>
</evidence>
<comment type="caution">
    <text evidence="2">The sequence shown here is derived from an EMBL/GenBank/DDBJ whole genome shotgun (WGS) entry which is preliminary data.</text>
</comment>
<sequence length="181" mass="21028">MTDDLEDFISIFLGSQRRVDGGVDFNKSWAEYRHGFGEPSGDFWLGNDALHEITSKHPSELRIDMRIDGQDVFARYDQFKVENESDNYRLRLGNYSGTVTTGESPDRGFSYSNGSEFSTFDRDNDEFSTQNCALNGYGGWWFKQCYYALLTGPTMVWYSEQRDSWLYADRVEMKIRPFQEG</sequence>
<accession>A0AAV4IXN6</accession>
<dbReference type="InterPro" id="IPR002181">
    <property type="entry name" value="Fibrinogen_a/b/g_C_dom"/>
</dbReference>
<dbReference type="PANTHER" id="PTHR19143:SF444">
    <property type="entry name" value="PROTEIN SCABROUS"/>
    <property type="match status" value="1"/>
</dbReference>
<dbReference type="SUPFAM" id="SSF56496">
    <property type="entry name" value="Fibrinogen C-terminal domain-like"/>
    <property type="match status" value="1"/>
</dbReference>
<dbReference type="Gene3D" id="3.90.215.10">
    <property type="entry name" value="Gamma Fibrinogen, chain A, domain 1"/>
    <property type="match status" value="1"/>
</dbReference>
<dbReference type="InterPro" id="IPR036056">
    <property type="entry name" value="Fibrinogen-like_C"/>
</dbReference>
<evidence type="ECO:0000259" key="1">
    <source>
        <dbReference type="PROSITE" id="PS51406"/>
    </source>
</evidence>
<dbReference type="InterPro" id="IPR050373">
    <property type="entry name" value="Fibrinogen_C-term_domain"/>
</dbReference>
<protein>
    <submittedName>
        <fullName evidence="2">Ficolin-2</fullName>
    </submittedName>
</protein>
<feature type="domain" description="Fibrinogen C-terminal" evidence="1">
    <location>
        <begin position="1"/>
        <end position="179"/>
    </location>
</feature>
<dbReference type="PANTHER" id="PTHR19143">
    <property type="entry name" value="FIBRINOGEN/TENASCIN/ANGIOPOEITIN"/>
    <property type="match status" value="1"/>
</dbReference>
<keyword evidence="3" id="KW-1185">Reference proteome</keyword>
<dbReference type="AlphaFoldDB" id="A0AAV4IXN6"/>
<dbReference type="EMBL" id="BMAT01013547">
    <property type="protein sequence ID" value="GFS15182.1"/>
    <property type="molecule type" value="Genomic_DNA"/>
</dbReference>
<dbReference type="PROSITE" id="PS51406">
    <property type="entry name" value="FIBRINOGEN_C_2"/>
    <property type="match status" value="1"/>
</dbReference>
<organism evidence="2 3">
    <name type="scientific">Elysia marginata</name>
    <dbReference type="NCBI Taxonomy" id="1093978"/>
    <lineage>
        <taxon>Eukaryota</taxon>
        <taxon>Metazoa</taxon>
        <taxon>Spiralia</taxon>
        <taxon>Lophotrochozoa</taxon>
        <taxon>Mollusca</taxon>
        <taxon>Gastropoda</taxon>
        <taxon>Heterobranchia</taxon>
        <taxon>Euthyneura</taxon>
        <taxon>Panpulmonata</taxon>
        <taxon>Sacoglossa</taxon>
        <taxon>Placobranchoidea</taxon>
        <taxon>Plakobranchidae</taxon>
        <taxon>Elysia</taxon>
    </lineage>
</organism>
<reference evidence="2 3" key="1">
    <citation type="journal article" date="2021" name="Elife">
        <title>Chloroplast acquisition without the gene transfer in kleptoplastic sea slugs, Plakobranchus ocellatus.</title>
        <authorList>
            <person name="Maeda T."/>
            <person name="Takahashi S."/>
            <person name="Yoshida T."/>
            <person name="Shimamura S."/>
            <person name="Takaki Y."/>
            <person name="Nagai Y."/>
            <person name="Toyoda A."/>
            <person name="Suzuki Y."/>
            <person name="Arimoto A."/>
            <person name="Ishii H."/>
            <person name="Satoh N."/>
            <person name="Nishiyama T."/>
            <person name="Hasebe M."/>
            <person name="Maruyama T."/>
            <person name="Minagawa J."/>
            <person name="Obokata J."/>
            <person name="Shigenobu S."/>
        </authorList>
    </citation>
    <scope>NUCLEOTIDE SEQUENCE [LARGE SCALE GENOMIC DNA]</scope>
</reference>
<dbReference type="Pfam" id="PF00147">
    <property type="entry name" value="Fibrinogen_C"/>
    <property type="match status" value="1"/>
</dbReference>
<dbReference type="InterPro" id="IPR014716">
    <property type="entry name" value="Fibrinogen_a/b/g_C_1"/>
</dbReference>
<evidence type="ECO:0000313" key="2">
    <source>
        <dbReference type="EMBL" id="GFS15182.1"/>
    </source>
</evidence>
<name>A0AAV4IXN6_9GAST</name>
<proteinExistence type="predicted"/>
<dbReference type="Proteomes" id="UP000762676">
    <property type="component" value="Unassembled WGS sequence"/>
</dbReference>